<comment type="caution">
    <text evidence="7">The sequence shown here is derived from an EMBL/GenBank/DDBJ whole genome shotgun (WGS) entry which is preliminary data.</text>
</comment>
<evidence type="ECO:0000313" key="7">
    <source>
        <dbReference type="EMBL" id="PON53408.1"/>
    </source>
</evidence>
<evidence type="ECO:0000256" key="3">
    <source>
        <dbReference type="ARBA" id="ARBA00022729"/>
    </source>
</evidence>
<keyword evidence="2" id="KW-0645">Protease</keyword>
<evidence type="ECO:0000256" key="2">
    <source>
        <dbReference type="ARBA" id="ARBA00022670"/>
    </source>
</evidence>
<dbReference type="GO" id="GO:0070008">
    <property type="term" value="F:serine-type exopeptidase activity"/>
    <property type="evidence" value="ECO:0007669"/>
    <property type="project" value="InterPro"/>
</dbReference>
<feature type="signal peptide" evidence="6">
    <location>
        <begin position="1"/>
        <end position="35"/>
    </location>
</feature>
<accession>A0A2P5BX92</accession>
<dbReference type="Proteomes" id="UP000237105">
    <property type="component" value="Unassembled WGS sequence"/>
</dbReference>
<dbReference type="Pfam" id="PF05577">
    <property type="entry name" value="Peptidase_S28"/>
    <property type="match status" value="2"/>
</dbReference>
<keyword evidence="3 6" id="KW-0732">Signal</keyword>
<comment type="similarity">
    <text evidence="1">Belongs to the peptidase S28 family.</text>
</comment>
<proteinExistence type="inferred from homology"/>
<organism evidence="7 8">
    <name type="scientific">Parasponia andersonii</name>
    <name type="common">Sponia andersonii</name>
    <dbReference type="NCBI Taxonomy" id="3476"/>
    <lineage>
        <taxon>Eukaryota</taxon>
        <taxon>Viridiplantae</taxon>
        <taxon>Streptophyta</taxon>
        <taxon>Embryophyta</taxon>
        <taxon>Tracheophyta</taxon>
        <taxon>Spermatophyta</taxon>
        <taxon>Magnoliopsida</taxon>
        <taxon>eudicotyledons</taxon>
        <taxon>Gunneridae</taxon>
        <taxon>Pentapetalae</taxon>
        <taxon>rosids</taxon>
        <taxon>fabids</taxon>
        <taxon>Rosales</taxon>
        <taxon>Cannabaceae</taxon>
        <taxon>Parasponia</taxon>
    </lineage>
</organism>
<feature type="chain" id="PRO_5015168453" evidence="6">
    <location>
        <begin position="36"/>
        <end position="187"/>
    </location>
</feature>
<evidence type="ECO:0000256" key="5">
    <source>
        <dbReference type="ARBA" id="ARBA00023180"/>
    </source>
</evidence>
<dbReference type="GO" id="GO:0008239">
    <property type="term" value="F:dipeptidyl-peptidase activity"/>
    <property type="evidence" value="ECO:0007669"/>
    <property type="project" value="TreeGrafter"/>
</dbReference>
<sequence length="187" mass="21163">MKSSYMFSWQWPHHFLLSSYLLLLIIILITAPSSASKLIKTPRLSPTGERLFLHNPESLTADSVSEDFETFFYNQTLDHFNYRPESYSTFQQRYLVNSKYWGGPNAPIFAYLGAEAPIDNDLTHRYYGKSIPFGSRKEALNNASTLGYFNSAQAIADYAEVLLHVKDKFHTETSPVIVIGGSYGGSK</sequence>
<dbReference type="PANTHER" id="PTHR11010:SF96">
    <property type="entry name" value="LYSOSOMAL PRO-X CARBOXYPEPTIDASE-LIKE ISOFORM X1"/>
    <property type="match status" value="1"/>
</dbReference>
<dbReference type="EMBL" id="JXTB01000207">
    <property type="protein sequence ID" value="PON53408.1"/>
    <property type="molecule type" value="Genomic_DNA"/>
</dbReference>
<dbReference type="OrthoDB" id="1190797at2759"/>
<dbReference type="Gene3D" id="3.40.50.1820">
    <property type="entry name" value="alpha/beta hydrolase"/>
    <property type="match status" value="1"/>
</dbReference>
<dbReference type="InterPro" id="IPR029058">
    <property type="entry name" value="AB_hydrolase_fold"/>
</dbReference>
<dbReference type="PANTHER" id="PTHR11010">
    <property type="entry name" value="PROTEASE S28 PRO-X CARBOXYPEPTIDASE-RELATED"/>
    <property type="match status" value="1"/>
</dbReference>
<dbReference type="STRING" id="3476.A0A2P5BX92"/>
<evidence type="ECO:0000256" key="4">
    <source>
        <dbReference type="ARBA" id="ARBA00022801"/>
    </source>
</evidence>
<keyword evidence="4" id="KW-0378">Hydrolase</keyword>
<dbReference type="GO" id="GO:0006508">
    <property type="term" value="P:proteolysis"/>
    <property type="evidence" value="ECO:0007669"/>
    <property type="project" value="UniProtKB-KW"/>
</dbReference>
<keyword evidence="8" id="KW-1185">Reference proteome</keyword>
<name>A0A2P5BX92_PARAD</name>
<keyword evidence="5" id="KW-0325">Glycoprotein</keyword>
<reference evidence="8" key="1">
    <citation type="submission" date="2016-06" db="EMBL/GenBank/DDBJ databases">
        <title>Parallel loss of symbiosis genes in relatives of nitrogen-fixing non-legume Parasponia.</title>
        <authorList>
            <person name="Van Velzen R."/>
            <person name="Holmer R."/>
            <person name="Bu F."/>
            <person name="Rutten L."/>
            <person name="Van Zeijl A."/>
            <person name="Liu W."/>
            <person name="Santuari L."/>
            <person name="Cao Q."/>
            <person name="Sharma T."/>
            <person name="Shen D."/>
            <person name="Roswanjaya Y."/>
            <person name="Wardhani T."/>
            <person name="Kalhor M.S."/>
            <person name="Jansen J."/>
            <person name="Van den Hoogen J."/>
            <person name="Gungor B."/>
            <person name="Hartog M."/>
            <person name="Hontelez J."/>
            <person name="Verver J."/>
            <person name="Yang W.-C."/>
            <person name="Schijlen E."/>
            <person name="Repin R."/>
            <person name="Schilthuizen M."/>
            <person name="Schranz E."/>
            <person name="Heidstra R."/>
            <person name="Miyata K."/>
            <person name="Fedorova E."/>
            <person name="Kohlen W."/>
            <person name="Bisseling T."/>
            <person name="Smit S."/>
            <person name="Geurts R."/>
        </authorList>
    </citation>
    <scope>NUCLEOTIDE SEQUENCE [LARGE SCALE GENOMIC DNA]</scope>
    <source>
        <strain evidence="8">cv. WU1-14</strain>
    </source>
</reference>
<dbReference type="AlphaFoldDB" id="A0A2P5BX92"/>
<evidence type="ECO:0000256" key="1">
    <source>
        <dbReference type="ARBA" id="ARBA00011079"/>
    </source>
</evidence>
<gene>
    <name evidence="7" type="ORF">PanWU01x14_202900</name>
</gene>
<evidence type="ECO:0000256" key="6">
    <source>
        <dbReference type="SAM" id="SignalP"/>
    </source>
</evidence>
<protein>
    <submittedName>
        <fullName evidence="7">Peptidase S</fullName>
    </submittedName>
</protein>
<dbReference type="InterPro" id="IPR008758">
    <property type="entry name" value="Peptidase_S28"/>
</dbReference>
<dbReference type="SUPFAM" id="SSF53474">
    <property type="entry name" value="alpha/beta-Hydrolases"/>
    <property type="match status" value="1"/>
</dbReference>
<evidence type="ECO:0000313" key="8">
    <source>
        <dbReference type="Proteomes" id="UP000237105"/>
    </source>
</evidence>